<sequence>MAETILSNQGIRPAATGLAGTALVNGKRRDYPGFCRRPHGLGQRCGIGVPAWLVSLYYAPMFSFRTIASPLQPAARLRRLRVLPTMPWLQASAALLAAALLAGQALAQTVEHTEIARLLQGGQAAQALSLAQRAIEAAPRDPQLQFLKANAELALGQTQAADASLTQLTQTYPELPEPWNNLAVIRAGQGRLDEAQRLLQEALRNNPDYAQAHANLADVLVQQAVQHLHSAQQLAPQASTAQRLQALQQAVQATTGSSAPPPAAAPAKP</sequence>
<comment type="caution">
    <text evidence="5">The sequence shown here is derived from an EMBL/GenBank/DDBJ whole genome shotgun (WGS) entry which is preliminary data.</text>
</comment>
<gene>
    <name evidence="5" type="ORF">CK620_07505</name>
</gene>
<dbReference type="InterPro" id="IPR013105">
    <property type="entry name" value="TPR_2"/>
</dbReference>
<name>A0A2A2AAW1_9BURK</name>
<feature type="coiled-coil region" evidence="4">
    <location>
        <begin position="185"/>
        <end position="212"/>
    </location>
</feature>
<organism evidence="5 6">
    <name type="scientific">Vandammella animalimorsus</name>
    <dbReference type="NCBI Taxonomy" id="2029117"/>
    <lineage>
        <taxon>Bacteria</taxon>
        <taxon>Pseudomonadati</taxon>
        <taxon>Pseudomonadota</taxon>
        <taxon>Betaproteobacteria</taxon>
        <taxon>Burkholderiales</taxon>
        <taxon>Comamonadaceae</taxon>
        <taxon>Vandammella</taxon>
    </lineage>
</organism>
<keyword evidence="4" id="KW-0175">Coiled coil</keyword>
<dbReference type="SUPFAM" id="SSF48452">
    <property type="entry name" value="TPR-like"/>
    <property type="match status" value="1"/>
</dbReference>
<reference evidence="5 6" key="1">
    <citation type="submission" date="2017-08" db="EMBL/GenBank/DDBJ databases">
        <title>WGS of Clinical strains of the CDC Group NO-1 linked to zoonotic infections in humans.</title>
        <authorList>
            <person name="Bernier A.-M."/>
            <person name="Bernard K."/>
        </authorList>
    </citation>
    <scope>NUCLEOTIDE SEQUENCE [LARGE SCALE GENOMIC DNA]</scope>
    <source>
        <strain evidence="5 6">NML03-0146</strain>
    </source>
</reference>
<evidence type="ECO:0000313" key="5">
    <source>
        <dbReference type="EMBL" id="PAT34719.1"/>
    </source>
</evidence>
<dbReference type="PROSITE" id="PS50005">
    <property type="entry name" value="TPR"/>
    <property type="match status" value="1"/>
</dbReference>
<evidence type="ECO:0000256" key="2">
    <source>
        <dbReference type="ARBA" id="ARBA00022803"/>
    </source>
</evidence>
<feature type="repeat" description="TPR" evidence="3">
    <location>
        <begin position="176"/>
        <end position="209"/>
    </location>
</feature>
<protein>
    <submittedName>
        <fullName evidence="5">Uncharacterized protein</fullName>
    </submittedName>
</protein>
<evidence type="ECO:0000313" key="6">
    <source>
        <dbReference type="Proteomes" id="UP000217999"/>
    </source>
</evidence>
<evidence type="ECO:0000256" key="1">
    <source>
        <dbReference type="ARBA" id="ARBA00022737"/>
    </source>
</evidence>
<dbReference type="InterPro" id="IPR019734">
    <property type="entry name" value="TPR_rpt"/>
</dbReference>
<keyword evidence="2 3" id="KW-0802">TPR repeat</keyword>
<proteinExistence type="predicted"/>
<dbReference type="Proteomes" id="UP000217999">
    <property type="component" value="Unassembled WGS sequence"/>
</dbReference>
<keyword evidence="1" id="KW-0677">Repeat</keyword>
<evidence type="ECO:0000256" key="4">
    <source>
        <dbReference type="SAM" id="Coils"/>
    </source>
</evidence>
<dbReference type="SMART" id="SM00028">
    <property type="entry name" value="TPR"/>
    <property type="match status" value="2"/>
</dbReference>
<dbReference type="InterPro" id="IPR011990">
    <property type="entry name" value="TPR-like_helical_dom_sf"/>
</dbReference>
<accession>A0A2A2AAW1</accession>
<dbReference type="AlphaFoldDB" id="A0A2A2AAW1"/>
<dbReference type="EMBL" id="NSJF01000003">
    <property type="protein sequence ID" value="PAT34719.1"/>
    <property type="molecule type" value="Genomic_DNA"/>
</dbReference>
<evidence type="ECO:0000256" key="3">
    <source>
        <dbReference type="PROSITE-ProRule" id="PRU00339"/>
    </source>
</evidence>
<dbReference type="Gene3D" id="1.25.40.10">
    <property type="entry name" value="Tetratricopeptide repeat domain"/>
    <property type="match status" value="1"/>
</dbReference>
<dbReference type="Pfam" id="PF07719">
    <property type="entry name" value="TPR_2"/>
    <property type="match status" value="1"/>
</dbReference>